<dbReference type="EMBL" id="JAGPYM010000016">
    <property type="protein sequence ID" value="KAH6886272.1"/>
    <property type="molecule type" value="Genomic_DNA"/>
</dbReference>
<sequence length="262" mass="29966">MDRQSHLERCASKLHHLQLHPALSEYLDLGPDIYEKLVSWIFTFEPFAYWQRSEKNWELRCSGSPGSGKTTFVALAARQLRSKYPSKGSAVASIFIVRDVRWSEATFIEDLLGSIFRQLKAGHTCEGECEVNTALLEYVEACKGHQRGATRIRLIRRALDLCVASLDHAFLVLDGIDRCSPAVELFLEDEFPRLRASGLRILTTSRIPCLRMPARNYNCDTHDCPEPDERLVYWLCQEPECKKLKIVVCVACKEKNVSCKNW</sequence>
<gene>
    <name evidence="3" type="ORF">B0T10DRAFT_490924</name>
</gene>
<dbReference type="InterPro" id="IPR056884">
    <property type="entry name" value="NPHP3-like_N"/>
</dbReference>
<evidence type="ECO:0000313" key="4">
    <source>
        <dbReference type="Proteomes" id="UP000777438"/>
    </source>
</evidence>
<comment type="caution">
    <text evidence="3">The sequence shown here is derived from an EMBL/GenBank/DDBJ whole genome shotgun (WGS) entry which is preliminary data.</text>
</comment>
<dbReference type="AlphaFoldDB" id="A0A9P9AN58"/>
<dbReference type="SUPFAM" id="SSF52540">
    <property type="entry name" value="P-loop containing nucleoside triphosphate hydrolases"/>
    <property type="match status" value="1"/>
</dbReference>
<dbReference type="OrthoDB" id="3885310at2759"/>
<keyword evidence="1" id="KW-0677">Repeat</keyword>
<dbReference type="PANTHER" id="PTHR10039">
    <property type="entry name" value="AMELOGENIN"/>
    <property type="match status" value="1"/>
</dbReference>
<evidence type="ECO:0000259" key="2">
    <source>
        <dbReference type="Pfam" id="PF24883"/>
    </source>
</evidence>
<dbReference type="Proteomes" id="UP000777438">
    <property type="component" value="Unassembled WGS sequence"/>
</dbReference>
<name>A0A9P9AN58_9HYPO</name>
<dbReference type="PANTHER" id="PTHR10039:SF14">
    <property type="entry name" value="NACHT DOMAIN-CONTAINING PROTEIN"/>
    <property type="match status" value="1"/>
</dbReference>
<reference evidence="3 4" key="1">
    <citation type="journal article" date="2021" name="Nat. Commun.">
        <title>Genetic determinants of endophytism in the Arabidopsis root mycobiome.</title>
        <authorList>
            <person name="Mesny F."/>
            <person name="Miyauchi S."/>
            <person name="Thiergart T."/>
            <person name="Pickel B."/>
            <person name="Atanasova L."/>
            <person name="Karlsson M."/>
            <person name="Huettel B."/>
            <person name="Barry K.W."/>
            <person name="Haridas S."/>
            <person name="Chen C."/>
            <person name="Bauer D."/>
            <person name="Andreopoulos W."/>
            <person name="Pangilinan J."/>
            <person name="LaButti K."/>
            <person name="Riley R."/>
            <person name="Lipzen A."/>
            <person name="Clum A."/>
            <person name="Drula E."/>
            <person name="Henrissat B."/>
            <person name="Kohler A."/>
            <person name="Grigoriev I.V."/>
            <person name="Martin F.M."/>
            <person name="Hacquard S."/>
        </authorList>
    </citation>
    <scope>NUCLEOTIDE SEQUENCE [LARGE SCALE GENOMIC DNA]</scope>
    <source>
        <strain evidence="3 4">MPI-CAGE-CH-0241</strain>
    </source>
</reference>
<protein>
    <recommendedName>
        <fullName evidence="2">Nephrocystin 3-like N-terminal domain-containing protein</fullName>
    </recommendedName>
</protein>
<organism evidence="3 4">
    <name type="scientific">Thelonectria olida</name>
    <dbReference type="NCBI Taxonomy" id="1576542"/>
    <lineage>
        <taxon>Eukaryota</taxon>
        <taxon>Fungi</taxon>
        <taxon>Dikarya</taxon>
        <taxon>Ascomycota</taxon>
        <taxon>Pezizomycotina</taxon>
        <taxon>Sordariomycetes</taxon>
        <taxon>Hypocreomycetidae</taxon>
        <taxon>Hypocreales</taxon>
        <taxon>Nectriaceae</taxon>
        <taxon>Thelonectria</taxon>
    </lineage>
</organism>
<keyword evidence="4" id="KW-1185">Reference proteome</keyword>
<accession>A0A9P9AN58</accession>
<evidence type="ECO:0000313" key="3">
    <source>
        <dbReference type="EMBL" id="KAH6886272.1"/>
    </source>
</evidence>
<proteinExistence type="predicted"/>
<dbReference type="Gene3D" id="3.40.50.300">
    <property type="entry name" value="P-loop containing nucleotide triphosphate hydrolases"/>
    <property type="match status" value="1"/>
</dbReference>
<dbReference type="InterPro" id="IPR027417">
    <property type="entry name" value="P-loop_NTPase"/>
</dbReference>
<feature type="domain" description="Nephrocystin 3-like N-terminal" evidence="2">
    <location>
        <begin position="39"/>
        <end position="206"/>
    </location>
</feature>
<evidence type="ECO:0000256" key="1">
    <source>
        <dbReference type="ARBA" id="ARBA00022737"/>
    </source>
</evidence>
<dbReference type="Pfam" id="PF24883">
    <property type="entry name" value="NPHP3_N"/>
    <property type="match status" value="1"/>
</dbReference>